<evidence type="ECO:0000313" key="2">
    <source>
        <dbReference type="EMBL" id="OGK17682.1"/>
    </source>
</evidence>
<keyword evidence="1" id="KW-0648">Protein biosynthesis</keyword>
<gene>
    <name evidence="1" type="primary">gatC</name>
    <name evidence="2" type="ORF">A2799_04535</name>
</gene>
<dbReference type="Gene3D" id="1.10.20.60">
    <property type="entry name" value="Glu-tRNAGln amidotransferase C subunit, N-terminal domain"/>
    <property type="match status" value="1"/>
</dbReference>
<dbReference type="HAMAP" id="MF_00122">
    <property type="entry name" value="GatC"/>
    <property type="match status" value="1"/>
</dbReference>
<comment type="similarity">
    <text evidence="1">Belongs to the GatC family.</text>
</comment>
<dbReference type="SUPFAM" id="SSF141000">
    <property type="entry name" value="Glu-tRNAGln amidotransferase C subunit"/>
    <property type="match status" value="1"/>
</dbReference>
<evidence type="ECO:0000256" key="1">
    <source>
        <dbReference type="HAMAP-Rule" id="MF_00122"/>
    </source>
</evidence>
<dbReference type="NCBIfam" id="TIGR00135">
    <property type="entry name" value="gatC"/>
    <property type="match status" value="1"/>
</dbReference>
<dbReference type="GO" id="GO:0070681">
    <property type="term" value="P:glutaminyl-tRNAGln biosynthesis via transamidation"/>
    <property type="evidence" value="ECO:0007669"/>
    <property type="project" value="TreeGrafter"/>
</dbReference>
<dbReference type="GO" id="GO:0006412">
    <property type="term" value="P:translation"/>
    <property type="evidence" value="ECO:0007669"/>
    <property type="project" value="UniProtKB-UniRule"/>
</dbReference>
<comment type="catalytic activity">
    <reaction evidence="1">
        <text>L-glutamyl-tRNA(Gln) + L-glutamine + ATP + H2O = L-glutaminyl-tRNA(Gln) + L-glutamate + ADP + phosphate + H(+)</text>
        <dbReference type="Rhea" id="RHEA:17521"/>
        <dbReference type="Rhea" id="RHEA-COMP:9681"/>
        <dbReference type="Rhea" id="RHEA-COMP:9684"/>
        <dbReference type="ChEBI" id="CHEBI:15377"/>
        <dbReference type="ChEBI" id="CHEBI:15378"/>
        <dbReference type="ChEBI" id="CHEBI:29985"/>
        <dbReference type="ChEBI" id="CHEBI:30616"/>
        <dbReference type="ChEBI" id="CHEBI:43474"/>
        <dbReference type="ChEBI" id="CHEBI:58359"/>
        <dbReference type="ChEBI" id="CHEBI:78520"/>
        <dbReference type="ChEBI" id="CHEBI:78521"/>
        <dbReference type="ChEBI" id="CHEBI:456216"/>
    </reaction>
</comment>
<organism evidence="2 3">
    <name type="scientific">Candidatus Roizmanbacteria bacterium RIFCSPHIGHO2_01_FULL_39_24</name>
    <dbReference type="NCBI Taxonomy" id="1802032"/>
    <lineage>
        <taxon>Bacteria</taxon>
        <taxon>Candidatus Roizmaniibacteriota</taxon>
    </lineage>
</organism>
<dbReference type="EMBL" id="MFZH01000039">
    <property type="protein sequence ID" value="OGK17682.1"/>
    <property type="molecule type" value="Genomic_DNA"/>
</dbReference>
<keyword evidence="1" id="KW-0067">ATP-binding</keyword>
<accession>A0A1F7GGM6</accession>
<dbReference type="Pfam" id="PF02686">
    <property type="entry name" value="GatC"/>
    <property type="match status" value="1"/>
</dbReference>
<keyword evidence="1" id="KW-0436">Ligase</keyword>
<dbReference type="AlphaFoldDB" id="A0A1F7GGM6"/>
<protein>
    <recommendedName>
        <fullName evidence="1">Aspartyl/glutamyl-tRNA(Asn/Gln) amidotransferase subunit C</fullName>
        <shortName evidence="1">Asp/Glu-ADT subunit C</shortName>
        <ecNumber evidence="1">6.3.5.-</ecNumber>
    </recommendedName>
</protein>
<proteinExistence type="inferred from homology"/>
<dbReference type="InterPro" id="IPR036113">
    <property type="entry name" value="Asp/Glu-ADT_sf_sub_c"/>
</dbReference>
<dbReference type="GO" id="GO:0005524">
    <property type="term" value="F:ATP binding"/>
    <property type="evidence" value="ECO:0007669"/>
    <property type="project" value="UniProtKB-KW"/>
</dbReference>
<comment type="subunit">
    <text evidence="1">Heterotrimer of A, B and C subunits.</text>
</comment>
<dbReference type="GO" id="GO:0006450">
    <property type="term" value="P:regulation of translational fidelity"/>
    <property type="evidence" value="ECO:0007669"/>
    <property type="project" value="InterPro"/>
</dbReference>
<dbReference type="GO" id="GO:0050567">
    <property type="term" value="F:glutaminyl-tRNA synthase (glutamine-hydrolyzing) activity"/>
    <property type="evidence" value="ECO:0007669"/>
    <property type="project" value="UniProtKB-UniRule"/>
</dbReference>
<dbReference type="PANTHER" id="PTHR15004">
    <property type="entry name" value="GLUTAMYL-TRNA(GLN) AMIDOTRANSFERASE SUBUNIT C, MITOCHONDRIAL"/>
    <property type="match status" value="1"/>
</dbReference>
<reference evidence="2 3" key="1">
    <citation type="journal article" date="2016" name="Nat. Commun.">
        <title>Thousands of microbial genomes shed light on interconnected biogeochemical processes in an aquifer system.</title>
        <authorList>
            <person name="Anantharaman K."/>
            <person name="Brown C.T."/>
            <person name="Hug L.A."/>
            <person name="Sharon I."/>
            <person name="Castelle C.J."/>
            <person name="Probst A.J."/>
            <person name="Thomas B.C."/>
            <person name="Singh A."/>
            <person name="Wilkins M.J."/>
            <person name="Karaoz U."/>
            <person name="Brodie E.L."/>
            <person name="Williams K.H."/>
            <person name="Hubbard S.S."/>
            <person name="Banfield J.F."/>
        </authorList>
    </citation>
    <scope>NUCLEOTIDE SEQUENCE [LARGE SCALE GENOMIC DNA]</scope>
</reference>
<dbReference type="InterPro" id="IPR003837">
    <property type="entry name" value="GatC"/>
</dbReference>
<keyword evidence="1" id="KW-0547">Nucleotide-binding</keyword>
<evidence type="ECO:0000313" key="3">
    <source>
        <dbReference type="Proteomes" id="UP000176850"/>
    </source>
</evidence>
<dbReference type="EC" id="6.3.5.-" evidence="1"/>
<comment type="function">
    <text evidence="1">Allows the formation of correctly charged Asn-tRNA(Asn) or Gln-tRNA(Gln) through the transamidation of misacylated Asp-tRNA(Asn) or Glu-tRNA(Gln) in organisms which lack either or both of asparaginyl-tRNA or glutaminyl-tRNA synthetases. The reaction takes place in the presence of glutamine and ATP through an activated phospho-Asp-tRNA(Asn) or phospho-Glu-tRNA(Gln).</text>
</comment>
<sequence>MSSTSTNLSNADVLKIAKLAHITLKDEEINTLATELSSIISYIGKLDELDTSSVAPMNQVTGLRNVTRGDEITPETVLTQEEALSNAPQKKNNLFEVDAVFDND</sequence>
<comment type="catalytic activity">
    <reaction evidence="1">
        <text>L-aspartyl-tRNA(Asn) + L-glutamine + ATP + H2O = L-asparaginyl-tRNA(Asn) + L-glutamate + ADP + phosphate + 2 H(+)</text>
        <dbReference type="Rhea" id="RHEA:14513"/>
        <dbReference type="Rhea" id="RHEA-COMP:9674"/>
        <dbReference type="Rhea" id="RHEA-COMP:9677"/>
        <dbReference type="ChEBI" id="CHEBI:15377"/>
        <dbReference type="ChEBI" id="CHEBI:15378"/>
        <dbReference type="ChEBI" id="CHEBI:29985"/>
        <dbReference type="ChEBI" id="CHEBI:30616"/>
        <dbReference type="ChEBI" id="CHEBI:43474"/>
        <dbReference type="ChEBI" id="CHEBI:58359"/>
        <dbReference type="ChEBI" id="CHEBI:78515"/>
        <dbReference type="ChEBI" id="CHEBI:78516"/>
        <dbReference type="ChEBI" id="CHEBI:456216"/>
    </reaction>
</comment>
<dbReference type="Proteomes" id="UP000176850">
    <property type="component" value="Unassembled WGS sequence"/>
</dbReference>
<dbReference type="PANTHER" id="PTHR15004:SF0">
    <property type="entry name" value="GLUTAMYL-TRNA(GLN) AMIDOTRANSFERASE SUBUNIT C, MITOCHONDRIAL"/>
    <property type="match status" value="1"/>
</dbReference>
<dbReference type="GO" id="GO:0050566">
    <property type="term" value="F:asparaginyl-tRNA synthase (glutamine-hydrolyzing) activity"/>
    <property type="evidence" value="ECO:0007669"/>
    <property type="project" value="RHEA"/>
</dbReference>
<name>A0A1F7GGM6_9BACT</name>
<comment type="caution">
    <text evidence="2">The sequence shown here is derived from an EMBL/GenBank/DDBJ whole genome shotgun (WGS) entry which is preliminary data.</text>
</comment>